<evidence type="ECO:0000259" key="1">
    <source>
        <dbReference type="Pfam" id="PF20020"/>
    </source>
</evidence>
<gene>
    <name evidence="2" type="ORF">ACCUM_2301</name>
</gene>
<name>A0A5S4ERG9_9PROT</name>
<evidence type="ECO:0000313" key="3">
    <source>
        <dbReference type="Proteomes" id="UP000306324"/>
    </source>
</evidence>
<dbReference type="RefSeq" id="WP_138677510.1">
    <property type="nucleotide sequence ID" value="NZ_SWAD01000012.1"/>
</dbReference>
<protein>
    <recommendedName>
        <fullName evidence="1">DUF6431 domain-containing protein</fullName>
    </recommendedName>
</protein>
<proteinExistence type="predicted"/>
<accession>A0A5S4ERG9</accession>
<organism evidence="2 3">
    <name type="scientific">Candidatus Accumulibacter phosphatis</name>
    <dbReference type="NCBI Taxonomy" id="327160"/>
    <lineage>
        <taxon>Bacteria</taxon>
        <taxon>Pseudomonadati</taxon>
        <taxon>Pseudomonadota</taxon>
        <taxon>Betaproteobacteria</taxon>
        <taxon>Candidatus Accumulibacter</taxon>
    </lineage>
</organism>
<dbReference type="EMBL" id="SWAD01000012">
    <property type="protein sequence ID" value="TMQ78086.1"/>
    <property type="molecule type" value="Genomic_DNA"/>
</dbReference>
<dbReference type="Proteomes" id="UP000306324">
    <property type="component" value="Unassembled WGS sequence"/>
</dbReference>
<dbReference type="InterPro" id="IPR045536">
    <property type="entry name" value="DUF6431"/>
</dbReference>
<evidence type="ECO:0000313" key="2">
    <source>
        <dbReference type="EMBL" id="TMQ78086.1"/>
    </source>
</evidence>
<reference evidence="2 3" key="1">
    <citation type="submission" date="2019-04" db="EMBL/GenBank/DDBJ databases">
        <title>A novel phosphate-accumulating bacterium identified in bioreactor for phosphate removal from wastewater.</title>
        <authorList>
            <person name="Kotlyarov R.Y."/>
            <person name="Beletsky A.V."/>
            <person name="Kallistova A.Y."/>
            <person name="Dorofeev A.G."/>
            <person name="Nikolaev Y.Y."/>
            <person name="Pimenov N.V."/>
            <person name="Ravin N.V."/>
            <person name="Mardanov A.V."/>
        </authorList>
    </citation>
    <scope>NUCLEOTIDE SEQUENCE [LARGE SCALE GENOMIC DNA]</scope>
    <source>
        <strain evidence="2 3">Bin19</strain>
    </source>
</reference>
<feature type="domain" description="DUF6431" evidence="1">
    <location>
        <begin position="30"/>
        <end position="97"/>
    </location>
</feature>
<dbReference type="Pfam" id="PF20020">
    <property type="entry name" value="DUF6431"/>
    <property type="match status" value="1"/>
</dbReference>
<sequence length="177" mass="20360">MQRIVAGITTLEQHLEMVKGKREVYRPPSCPHCGIKLLCQHGYYYRKADLRVQRPSLNPVPICRYRCGGCRRTCSRLPECIAPRRWYDWSVQQNSLSARLDGLPVGGGGDDGQPAVRSTARWWAWLQARGQIFAFSLRCRFRELGRASDFTGFWRQVFATLGLPRAMAWLDREMSVP</sequence>
<dbReference type="AlphaFoldDB" id="A0A5S4ERG9"/>
<dbReference type="OrthoDB" id="9112247at2"/>
<comment type="caution">
    <text evidence="2">The sequence shown here is derived from an EMBL/GenBank/DDBJ whole genome shotgun (WGS) entry which is preliminary data.</text>
</comment>
<keyword evidence="3" id="KW-1185">Reference proteome</keyword>